<gene>
    <name evidence="1" type="ORF">ARHIZOSPH14_33810</name>
</gene>
<protein>
    <submittedName>
        <fullName evidence="1">Uncharacterized protein</fullName>
    </submittedName>
</protein>
<proteinExistence type="predicted"/>
<evidence type="ECO:0000313" key="1">
    <source>
        <dbReference type="EMBL" id="GLI29139.1"/>
    </source>
</evidence>
<dbReference type="EMBL" id="BSDP01000001">
    <property type="protein sequence ID" value="GLI29139.1"/>
    <property type="molecule type" value="Genomic_DNA"/>
</dbReference>
<reference evidence="1" key="1">
    <citation type="submission" date="2022-12" db="EMBL/GenBank/DDBJ databases">
        <title>Reference genome sequencing for broad-spectrum identification of bacterial and archaeal isolates by mass spectrometry.</title>
        <authorList>
            <person name="Sekiguchi Y."/>
            <person name="Tourlousse D.M."/>
        </authorList>
    </citation>
    <scope>NUCLEOTIDE SEQUENCE</scope>
    <source>
        <strain evidence="1">14</strain>
    </source>
</reference>
<sequence length="60" mass="6391">MSWSQDAWNAAKTLLAVAGAVSAISSADVQKQAEGIVKNYSGVTVNQIRSKIQDDIKKQA</sequence>
<accession>A0A9W6D1J1</accession>
<name>A0A9W6D1J1_9MICO</name>
<dbReference type="Proteomes" id="UP001144396">
    <property type="component" value="Unassembled WGS sequence"/>
</dbReference>
<organism evidence="1 2">
    <name type="scientific">Agromyces rhizosphaerae</name>
    <dbReference type="NCBI Taxonomy" id="88374"/>
    <lineage>
        <taxon>Bacteria</taxon>
        <taxon>Bacillati</taxon>
        <taxon>Actinomycetota</taxon>
        <taxon>Actinomycetes</taxon>
        <taxon>Micrococcales</taxon>
        <taxon>Microbacteriaceae</taxon>
        <taxon>Agromyces</taxon>
    </lineage>
</organism>
<dbReference type="RefSeq" id="WP_281887059.1">
    <property type="nucleotide sequence ID" value="NZ_BSDP01000001.1"/>
</dbReference>
<evidence type="ECO:0000313" key="2">
    <source>
        <dbReference type="Proteomes" id="UP001144396"/>
    </source>
</evidence>
<dbReference type="AlphaFoldDB" id="A0A9W6D1J1"/>
<keyword evidence="2" id="KW-1185">Reference proteome</keyword>
<comment type="caution">
    <text evidence="1">The sequence shown here is derived from an EMBL/GenBank/DDBJ whole genome shotgun (WGS) entry which is preliminary data.</text>
</comment>